<evidence type="ECO:0000256" key="8">
    <source>
        <dbReference type="ARBA" id="ARBA00022679"/>
    </source>
</evidence>
<protein>
    <recommendedName>
        <fullName evidence="6 10">Riboflavin synthase</fullName>
        <ecNumber evidence="5 10">2.5.1.9</ecNumber>
    </recommendedName>
</protein>
<dbReference type="InterPro" id="IPR026017">
    <property type="entry name" value="Lumazine-bd_dom"/>
</dbReference>
<comment type="pathway">
    <text evidence="3">Cofactor biosynthesis; riboflavin biosynthesis; riboflavin from 2-hydroxy-3-oxobutyl phosphate and 5-amino-6-(D-ribitylamino)uracil: step 2/2.</text>
</comment>
<evidence type="ECO:0000256" key="11">
    <source>
        <dbReference type="PROSITE-ProRule" id="PRU00524"/>
    </source>
</evidence>
<dbReference type="NCBIfam" id="TIGR00187">
    <property type="entry name" value="ribE"/>
    <property type="match status" value="1"/>
</dbReference>
<dbReference type="InterPro" id="IPR001783">
    <property type="entry name" value="Lumazine-bd"/>
</dbReference>
<evidence type="ECO:0000256" key="2">
    <source>
        <dbReference type="ARBA" id="ARBA00002803"/>
    </source>
</evidence>
<feature type="repeat" description="Lumazine-binding" evidence="11">
    <location>
        <begin position="97"/>
        <end position="193"/>
    </location>
</feature>
<comment type="caution">
    <text evidence="13">The sequence shown here is derived from an EMBL/GenBank/DDBJ whole genome shotgun (WGS) entry which is preliminary data.</text>
</comment>
<name>A0A1F4R8N7_UNCSA</name>
<evidence type="ECO:0000313" key="14">
    <source>
        <dbReference type="Proteomes" id="UP000176938"/>
    </source>
</evidence>
<dbReference type="NCBIfam" id="NF006767">
    <property type="entry name" value="PRK09289.1"/>
    <property type="match status" value="1"/>
</dbReference>
<evidence type="ECO:0000256" key="10">
    <source>
        <dbReference type="NCBIfam" id="TIGR00187"/>
    </source>
</evidence>
<comment type="subunit">
    <text evidence="4">Homotrimer.</text>
</comment>
<dbReference type="FunFam" id="2.40.30.20:FF:000004">
    <property type="entry name" value="Riboflavin synthase, alpha subunit"/>
    <property type="match status" value="1"/>
</dbReference>
<evidence type="ECO:0000256" key="4">
    <source>
        <dbReference type="ARBA" id="ARBA00011233"/>
    </source>
</evidence>
<dbReference type="InterPro" id="IPR023366">
    <property type="entry name" value="ATP_synth_asu-like_sf"/>
</dbReference>
<dbReference type="PANTHER" id="PTHR21098:SF0">
    <property type="entry name" value="RIBOFLAVIN SYNTHASE"/>
    <property type="match status" value="1"/>
</dbReference>
<evidence type="ECO:0000256" key="1">
    <source>
        <dbReference type="ARBA" id="ARBA00000968"/>
    </source>
</evidence>
<proteinExistence type="predicted"/>
<keyword evidence="7" id="KW-0686">Riboflavin biosynthesis</keyword>
<comment type="function">
    <text evidence="2">Catalyzes the dismutation of two molecules of 6,7-dimethyl-8-ribityllumazine, resulting in the formation of riboflavin and 5-amino-6-(D-ribitylamino)uracil.</text>
</comment>
<dbReference type="Pfam" id="PF00677">
    <property type="entry name" value="Lum_binding"/>
    <property type="match status" value="2"/>
</dbReference>
<dbReference type="Gene3D" id="2.40.30.20">
    <property type="match status" value="2"/>
</dbReference>
<dbReference type="SUPFAM" id="SSF63380">
    <property type="entry name" value="Riboflavin synthase domain-like"/>
    <property type="match status" value="2"/>
</dbReference>
<reference evidence="13 14" key="1">
    <citation type="journal article" date="2016" name="Nat. Commun.">
        <title>Thousands of microbial genomes shed light on interconnected biogeochemical processes in an aquifer system.</title>
        <authorList>
            <person name="Anantharaman K."/>
            <person name="Brown C.T."/>
            <person name="Hug L.A."/>
            <person name="Sharon I."/>
            <person name="Castelle C.J."/>
            <person name="Probst A.J."/>
            <person name="Thomas B.C."/>
            <person name="Singh A."/>
            <person name="Wilkins M.J."/>
            <person name="Karaoz U."/>
            <person name="Brodie E.L."/>
            <person name="Williams K.H."/>
            <person name="Hubbard S.S."/>
            <person name="Banfield J.F."/>
        </authorList>
    </citation>
    <scope>NUCLEOTIDE SEQUENCE [LARGE SCALE GENOMIC DNA]</scope>
</reference>
<evidence type="ECO:0000256" key="7">
    <source>
        <dbReference type="ARBA" id="ARBA00022619"/>
    </source>
</evidence>
<evidence type="ECO:0000313" key="13">
    <source>
        <dbReference type="EMBL" id="OGC04520.1"/>
    </source>
</evidence>
<gene>
    <name evidence="13" type="ORF">A3H38_02320</name>
</gene>
<dbReference type="FunFam" id="2.40.30.20:FF:000003">
    <property type="entry name" value="Riboflavin synthase, alpha subunit"/>
    <property type="match status" value="1"/>
</dbReference>
<accession>A0A1F4R8N7</accession>
<comment type="catalytic activity">
    <reaction evidence="1">
        <text>2 6,7-dimethyl-8-(1-D-ribityl)lumazine + H(+) = 5-amino-6-(D-ribitylamino)uracil + riboflavin</text>
        <dbReference type="Rhea" id="RHEA:20772"/>
        <dbReference type="ChEBI" id="CHEBI:15378"/>
        <dbReference type="ChEBI" id="CHEBI:15934"/>
        <dbReference type="ChEBI" id="CHEBI:57986"/>
        <dbReference type="ChEBI" id="CHEBI:58201"/>
        <dbReference type="EC" id="2.5.1.9"/>
    </reaction>
</comment>
<dbReference type="PIRSF" id="PIRSF000498">
    <property type="entry name" value="Riboflavin_syn_A"/>
    <property type="match status" value="1"/>
</dbReference>
<dbReference type="EC" id="2.5.1.9" evidence="5 10"/>
<evidence type="ECO:0000259" key="12">
    <source>
        <dbReference type="PROSITE" id="PS51177"/>
    </source>
</evidence>
<dbReference type="Proteomes" id="UP000176938">
    <property type="component" value="Unassembled WGS sequence"/>
</dbReference>
<sequence>MFTGIIEEIGIIASIIRAAQSGRLTLSASKSFAALKTGESIAVNGVCLTVTNVRRNFVEFDLSAETFRKTNFQDLKVGDKVNLEKALLMANRLGGHLVMGHVDGVGEIKKKINLGAGFELHLSVPSELLRYMVPKGSIALDGISLTITDLRDELSVVSVIPHTAKTTTLGEKRIGDRVNLEVDILSKYIEKHLRGEVSKGINDDMLARVGFLPMGWIEN</sequence>
<dbReference type="NCBIfam" id="NF009566">
    <property type="entry name" value="PRK13020.1"/>
    <property type="match status" value="1"/>
</dbReference>
<feature type="domain" description="Lumazine-binding" evidence="12">
    <location>
        <begin position="1"/>
        <end position="96"/>
    </location>
</feature>
<keyword evidence="8" id="KW-0808">Transferase</keyword>
<evidence type="ECO:0000256" key="6">
    <source>
        <dbReference type="ARBA" id="ARBA00013950"/>
    </source>
</evidence>
<dbReference type="AlphaFoldDB" id="A0A1F4R8N7"/>
<dbReference type="PROSITE" id="PS51177">
    <property type="entry name" value="LUMAZINE_BIND"/>
    <property type="match status" value="2"/>
</dbReference>
<evidence type="ECO:0000256" key="3">
    <source>
        <dbReference type="ARBA" id="ARBA00004887"/>
    </source>
</evidence>
<dbReference type="CDD" id="cd00402">
    <property type="entry name" value="Riboflavin_synthase_like"/>
    <property type="match status" value="1"/>
</dbReference>
<dbReference type="InterPro" id="IPR017938">
    <property type="entry name" value="Riboflavin_synthase-like_b-brl"/>
</dbReference>
<dbReference type="PANTHER" id="PTHR21098">
    <property type="entry name" value="RIBOFLAVIN SYNTHASE ALPHA CHAIN"/>
    <property type="match status" value="1"/>
</dbReference>
<dbReference type="GO" id="GO:0009231">
    <property type="term" value="P:riboflavin biosynthetic process"/>
    <property type="evidence" value="ECO:0007669"/>
    <property type="project" value="UniProtKB-KW"/>
</dbReference>
<evidence type="ECO:0000256" key="5">
    <source>
        <dbReference type="ARBA" id="ARBA00012827"/>
    </source>
</evidence>
<dbReference type="GO" id="GO:0004746">
    <property type="term" value="F:riboflavin synthase activity"/>
    <property type="evidence" value="ECO:0007669"/>
    <property type="project" value="UniProtKB-UniRule"/>
</dbReference>
<dbReference type="EMBL" id="METP01000049">
    <property type="protein sequence ID" value="OGC04520.1"/>
    <property type="molecule type" value="Genomic_DNA"/>
</dbReference>
<keyword evidence="9" id="KW-0677">Repeat</keyword>
<evidence type="ECO:0000256" key="9">
    <source>
        <dbReference type="ARBA" id="ARBA00022737"/>
    </source>
</evidence>
<organism evidence="13 14">
    <name type="scientific">candidate division WOR-1 bacterium RIFCSPLOWO2_02_FULL_46_20</name>
    <dbReference type="NCBI Taxonomy" id="1802567"/>
    <lineage>
        <taxon>Bacteria</taxon>
        <taxon>Bacillati</taxon>
        <taxon>Saganbacteria</taxon>
    </lineage>
</organism>
<feature type="repeat" description="Lumazine-binding" evidence="11">
    <location>
        <begin position="1"/>
        <end position="96"/>
    </location>
</feature>
<feature type="domain" description="Lumazine-binding" evidence="12">
    <location>
        <begin position="97"/>
        <end position="193"/>
    </location>
</feature>